<name>A0ABU2JPI8_9ACTN</name>
<dbReference type="Gene3D" id="3.10.450.50">
    <property type="match status" value="1"/>
</dbReference>
<dbReference type="EMBL" id="JAVREO010000003">
    <property type="protein sequence ID" value="MDT0266123.1"/>
    <property type="molecule type" value="Genomic_DNA"/>
</dbReference>
<dbReference type="InterPro" id="IPR037401">
    <property type="entry name" value="SnoaL-like"/>
</dbReference>
<dbReference type="Proteomes" id="UP001183410">
    <property type="component" value="Unassembled WGS sequence"/>
</dbReference>
<evidence type="ECO:0000313" key="3">
    <source>
        <dbReference type="Proteomes" id="UP001183410"/>
    </source>
</evidence>
<comment type="caution">
    <text evidence="2">The sequence shown here is derived from an EMBL/GenBank/DDBJ whole genome shotgun (WGS) entry which is preliminary data.</text>
</comment>
<dbReference type="CDD" id="cd00531">
    <property type="entry name" value="NTF2_like"/>
    <property type="match status" value="1"/>
</dbReference>
<dbReference type="SUPFAM" id="SSF54427">
    <property type="entry name" value="NTF2-like"/>
    <property type="match status" value="1"/>
</dbReference>
<keyword evidence="3" id="KW-1185">Reference proteome</keyword>
<evidence type="ECO:0000259" key="1">
    <source>
        <dbReference type="Pfam" id="PF13577"/>
    </source>
</evidence>
<gene>
    <name evidence="2" type="ORF">RM844_07415</name>
</gene>
<feature type="domain" description="SnoaL-like" evidence="1">
    <location>
        <begin position="36"/>
        <end position="158"/>
    </location>
</feature>
<protein>
    <submittedName>
        <fullName evidence="2">Nuclear transport factor 2 family protein</fullName>
    </submittedName>
</protein>
<proteinExistence type="predicted"/>
<dbReference type="Pfam" id="PF13577">
    <property type="entry name" value="SnoaL_4"/>
    <property type="match status" value="1"/>
</dbReference>
<dbReference type="InterPro" id="IPR032710">
    <property type="entry name" value="NTF2-like_dom_sf"/>
</dbReference>
<evidence type="ECO:0000313" key="2">
    <source>
        <dbReference type="EMBL" id="MDT0266123.1"/>
    </source>
</evidence>
<dbReference type="RefSeq" id="WP_311666126.1">
    <property type="nucleotide sequence ID" value="NZ_JAVREO010000003.1"/>
</dbReference>
<reference evidence="3" key="1">
    <citation type="submission" date="2023-07" db="EMBL/GenBank/DDBJ databases">
        <title>30 novel species of actinomycetes from the DSMZ collection.</title>
        <authorList>
            <person name="Nouioui I."/>
        </authorList>
    </citation>
    <scope>NUCLEOTIDE SEQUENCE [LARGE SCALE GENOMIC DNA]</scope>
    <source>
        <strain evidence="3">DSM 44915</strain>
    </source>
</reference>
<accession>A0ABU2JPI8</accession>
<organism evidence="2 3">
    <name type="scientific">Streptomyces chisholmiae</name>
    <dbReference type="NCBI Taxonomy" id="3075540"/>
    <lineage>
        <taxon>Bacteria</taxon>
        <taxon>Bacillati</taxon>
        <taxon>Actinomycetota</taxon>
        <taxon>Actinomycetes</taxon>
        <taxon>Kitasatosporales</taxon>
        <taxon>Streptomycetaceae</taxon>
        <taxon>Streptomyces</taxon>
    </lineage>
</organism>
<sequence length="181" mass="19659">MPTSPSHAPGTVADAEPAADDSLLAHVAALRAEVAALRDRADVAALCDRYVGYLDHGRDRDDWFGAVFTEDARLTFPFGAYEGFAGLAAFQSMARTTFERTHHIGGTNEIVVDGDRARVRGVVLAVHLRRGDEPDSHFQIGGHFRAEAVRTPAGWRLSGFFFDLVWRAGEPPRPKDTAATG</sequence>